<accession>A0A6V7H747</accession>
<name>A0A6V7H747_9HYME</name>
<dbReference type="AlphaFoldDB" id="A0A6V7H747"/>
<keyword evidence="2" id="KW-1185">Reference proteome</keyword>
<comment type="caution">
    <text evidence="1">The sequence shown here is derived from an EMBL/GenBank/DDBJ whole genome shotgun (WGS) entry which is preliminary data.</text>
</comment>
<evidence type="ECO:0000313" key="1">
    <source>
        <dbReference type="EMBL" id="CAD1475462.1"/>
    </source>
</evidence>
<sequence>VRVHRSVYRLTGWISKQSMIARLRARLIGNYRAHFRLVAGNRKREDWGARFESPQ</sequence>
<gene>
    <name evidence="1" type="ORF">MHI_LOCUS577078</name>
</gene>
<feature type="non-terminal residue" evidence="1">
    <location>
        <position position="1"/>
    </location>
</feature>
<proteinExistence type="predicted"/>
<dbReference type="Proteomes" id="UP000752696">
    <property type="component" value="Unassembled WGS sequence"/>
</dbReference>
<feature type="non-terminal residue" evidence="1">
    <location>
        <position position="55"/>
    </location>
</feature>
<reference evidence="1" key="1">
    <citation type="submission" date="2020-07" db="EMBL/GenBank/DDBJ databases">
        <authorList>
            <person name="Nazaruddin N."/>
        </authorList>
    </citation>
    <scope>NUCLEOTIDE SEQUENCE</scope>
</reference>
<protein>
    <submittedName>
        <fullName evidence="1">Uncharacterized protein</fullName>
    </submittedName>
</protein>
<dbReference type="EMBL" id="CAJDYZ010008538">
    <property type="protein sequence ID" value="CAD1475462.1"/>
    <property type="molecule type" value="Genomic_DNA"/>
</dbReference>
<evidence type="ECO:0000313" key="2">
    <source>
        <dbReference type="Proteomes" id="UP000752696"/>
    </source>
</evidence>
<organism evidence="1 2">
    <name type="scientific">Heterotrigona itama</name>
    <dbReference type="NCBI Taxonomy" id="395501"/>
    <lineage>
        <taxon>Eukaryota</taxon>
        <taxon>Metazoa</taxon>
        <taxon>Ecdysozoa</taxon>
        <taxon>Arthropoda</taxon>
        <taxon>Hexapoda</taxon>
        <taxon>Insecta</taxon>
        <taxon>Pterygota</taxon>
        <taxon>Neoptera</taxon>
        <taxon>Endopterygota</taxon>
        <taxon>Hymenoptera</taxon>
        <taxon>Apocrita</taxon>
        <taxon>Aculeata</taxon>
        <taxon>Apoidea</taxon>
        <taxon>Anthophila</taxon>
        <taxon>Apidae</taxon>
        <taxon>Heterotrigona</taxon>
    </lineage>
</organism>